<dbReference type="Proteomes" id="UP000652354">
    <property type="component" value="Unassembled WGS sequence"/>
</dbReference>
<dbReference type="InterPro" id="IPR008523">
    <property type="entry name" value="DUF805"/>
</dbReference>
<evidence type="ECO:0000313" key="2">
    <source>
        <dbReference type="EMBL" id="GIG54073.1"/>
    </source>
</evidence>
<proteinExistence type="predicted"/>
<feature type="transmembrane region" description="Helical" evidence="1">
    <location>
        <begin position="65"/>
        <end position="86"/>
    </location>
</feature>
<dbReference type="AlphaFoldDB" id="A0A919UKV1"/>
<name>A0A919UKV1_9MICO</name>
<dbReference type="Pfam" id="PF05656">
    <property type="entry name" value="DUF805"/>
    <property type="match status" value="1"/>
</dbReference>
<dbReference type="PANTHER" id="PTHR34980:SF2">
    <property type="entry name" value="INNER MEMBRANE PROTEIN YHAH-RELATED"/>
    <property type="match status" value="1"/>
</dbReference>
<organism evidence="2 3">
    <name type="scientific">Demequina activiva</name>
    <dbReference type="NCBI Taxonomy" id="1582364"/>
    <lineage>
        <taxon>Bacteria</taxon>
        <taxon>Bacillati</taxon>
        <taxon>Actinomycetota</taxon>
        <taxon>Actinomycetes</taxon>
        <taxon>Micrococcales</taxon>
        <taxon>Demequinaceae</taxon>
        <taxon>Demequina</taxon>
    </lineage>
</organism>
<dbReference type="RefSeq" id="WP_203653551.1">
    <property type="nucleotide sequence ID" value="NZ_BONR01000001.1"/>
</dbReference>
<dbReference type="PANTHER" id="PTHR34980">
    <property type="entry name" value="INNER MEMBRANE PROTEIN-RELATED-RELATED"/>
    <property type="match status" value="1"/>
</dbReference>
<reference evidence="2" key="1">
    <citation type="submission" date="2021-01" db="EMBL/GenBank/DDBJ databases">
        <title>Whole genome shotgun sequence of Demequina activiva NBRC 110675.</title>
        <authorList>
            <person name="Komaki H."/>
            <person name="Tamura T."/>
        </authorList>
    </citation>
    <scope>NUCLEOTIDE SEQUENCE</scope>
    <source>
        <strain evidence="2">NBRC 110675</strain>
    </source>
</reference>
<keyword evidence="1" id="KW-1133">Transmembrane helix</keyword>
<keyword evidence="3" id="KW-1185">Reference proteome</keyword>
<keyword evidence="1" id="KW-0472">Membrane</keyword>
<feature type="transmembrane region" description="Helical" evidence="1">
    <location>
        <begin position="98"/>
        <end position="115"/>
    </location>
</feature>
<protein>
    <submittedName>
        <fullName evidence="2">DUF805 domain-containing protein</fullName>
    </submittedName>
</protein>
<feature type="transmembrane region" description="Helical" evidence="1">
    <location>
        <begin position="25"/>
        <end position="45"/>
    </location>
</feature>
<dbReference type="EMBL" id="BONR01000001">
    <property type="protein sequence ID" value="GIG54073.1"/>
    <property type="molecule type" value="Genomic_DNA"/>
</dbReference>
<accession>A0A919UKV1</accession>
<gene>
    <name evidence="2" type="primary">yhaH</name>
    <name evidence="2" type="ORF">Dac01nite_08250</name>
</gene>
<evidence type="ECO:0000313" key="3">
    <source>
        <dbReference type="Proteomes" id="UP000652354"/>
    </source>
</evidence>
<keyword evidence="1" id="KW-0812">Transmembrane</keyword>
<comment type="caution">
    <text evidence="2">The sequence shown here is derived from an EMBL/GenBank/DDBJ whole genome shotgun (WGS) entry which is preliminary data.</text>
</comment>
<evidence type="ECO:0000256" key="1">
    <source>
        <dbReference type="SAM" id="Phobius"/>
    </source>
</evidence>
<sequence>MTVGWFFKALTQYADFHQRARRREFWWFVATAYAVQVILVGFTLVTLNNAWDGSTLDADEAGISTWIMGIGTMAVSLLLVVPYWAVTVRRLHDTDHSGWWALFLLFFPLLIWIFACFDGTPAPNRYGPDPKELERPGVA</sequence>
<dbReference type="GO" id="GO:0005886">
    <property type="term" value="C:plasma membrane"/>
    <property type="evidence" value="ECO:0007669"/>
    <property type="project" value="TreeGrafter"/>
</dbReference>